<accession>W6QIR7</accession>
<evidence type="ECO:0000313" key="2">
    <source>
        <dbReference type="Proteomes" id="UP000030686"/>
    </source>
</evidence>
<gene>
    <name evidence="1" type="ORF">PROQFM164_S05g000123</name>
</gene>
<reference evidence="1" key="1">
    <citation type="journal article" date="2014" name="Nat. Commun.">
        <title>Multiple recent horizontal transfers of a large genomic region in cheese making fungi.</title>
        <authorList>
            <person name="Cheeseman K."/>
            <person name="Ropars J."/>
            <person name="Renault P."/>
            <person name="Dupont J."/>
            <person name="Gouzy J."/>
            <person name="Branca A."/>
            <person name="Abraham A.L."/>
            <person name="Ceppi M."/>
            <person name="Conseiller E."/>
            <person name="Debuchy R."/>
            <person name="Malagnac F."/>
            <person name="Goarin A."/>
            <person name="Silar P."/>
            <person name="Lacoste S."/>
            <person name="Sallet E."/>
            <person name="Bensimon A."/>
            <person name="Giraud T."/>
            <person name="Brygoo Y."/>
        </authorList>
    </citation>
    <scope>NUCLEOTIDE SEQUENCE [LARGE SCALE GENOMIC DNA]</scope>
    <source>
        <strain evidence="1">FM164</strain>
    </source>
</reference>
<dbReference type="OrthoDB" id="4505056at2759"/>
<organism evidence="1 2">
    <name type="scientific">Penicillium roqueforti (strain FM164)</name>
    <dbReference type="NCBI Taxonomy" id="1365484"/>
    <lineage>
        <taxon>Eukaryota</taxon>
        <taxon>Fungi</taxon>
        <taxon>Dikarya</taxon>
        <taxon>Ascomycota</taxon>
        <taxon>Pezizomycotina</taxon>
        <taxon>Eurotiomycetes</taxon>
        <taxon>Eurotiomycetidae</taxon>
        <taxon>Eurotiales</taxon>
        <taxon>Aspergillaceae</taxon>
        <taxon>Penicillium</taxon>
    </lineage>
</organism>
<dbReference type="Proteomes" id="UP000030686">
    <property type="component" value="Unassembled WGS sequence"/>
</dbReference>
<dbReference type="EMBL" id="HG792019">
    <property type="protein sequence ID" value="CDM36290.1"/>
    <property type="molecule type" value="Genomic_DNA"/>
</dbReference>
<protein>
    <submittedName>
        <fullName evidence="1">Uncharacterized protein</fullName>
    </submittedName>
</protein>
<keyword evidence="2" id="KW-1185">Reference proteome</keyword>
<proteinExistence type="predicted"/>
<sequence length="197" mass="22726">MLLDPEVHDFGLLFQKNPEEKSVVILRKASRSQESFKISRKSNELINTLKINAPPDFLASVDRWQDNPLSFFTESSIDLDLSRSPVAQLYIYVKNLEQRTEKDIVRSRLIKVLYYRLKDRLCLNYVRANGLEILAEIISKTGIVCSDPKEVKEKFSKWVTEGKRLDTLCEDVDDTESLEDTHLGVLFCLPEDADDEL</sequence>
<dbReference type="OMA" id="EDCHDEF"/>
<dbReference type="STRING" id="1365484.W6QIR7"/>
<dbReference type="AlphaFoldDB" id="W6QIR7"/>
<evidence type="ECO:0000313" key="1">
    <source>
        <dbReference type="EMBL" id="CDM36290.1"/>
    </source>
</evidence>
<name>W6QIR7_PENRF</name>